<dbReference type="EMBL" id="ML213680">
    <property type="protein sequence ID" value="TFK32274.1"/>
    <property type="molecule type" value="Genomic_DNA"/>
</dbReference>
<evidence type="ECO:0000313" key="3">
    <source>
        <dbReference type="Proteomes" id="UP000308652"/>
    </source>
</evidence>
<dbReference type="Proteomes" id="UP000308652">
    <property type="component" value="Unassembled WGS sequence"/>
</dbReference>
<feature type="transmembrane region" description="Helical" evidence="1">
    <location>
        <begin position="20"/>
        <end position="45"/>
    </location>
</feature>
<accession>A0A5C3LGM2</accession>
<dbReference type="AlphaFoldDB" id="A0A5C3LGM2"/>
<evidence type="ECO:0000313" key="2">
    <source>
        <dbReference type="EMBL" id="TFK32274.1"/>
    </source>
</evidence>
<keyword evidence="1" id="KW-0812">Transmembrane</keyword>
<gene>
    <name evidence="2" type="ORF">BDQ12DRAFT_692757</name>
</gene>
<name>A0A5C3LGM2_9AGAR</name>
<reference evidence="2 3" key="1">
    <citation type="journal article" date="2019" name="Nat. Ecol. Evol.">
        <title>Megaphylogeny resolves global patterns of mushroom evolution.</title>
        <authorList>
            <person name="Varga T."/>
            <person name="Krizsan K."/>
            <person name="Foldi C."/>
            <person name="Dima B."/>
            <person name="Sanchez-Garcia M."/>
            <person name="Sanchez-Ramirez S."/>
            <person name="Szollosi G.J."/>
            <person name="Szarkandi J.G."/>
            <person name="Papp V."/>
            <person name="Albert L."/>
            <person name="Andreopoulos W."/>
            <person name="Angelini C."/>
            <person name="Antonin V."/>
            <person name="Barry K.W."/>
            <person name="Bougher N.L."/>
            <person name="Buchanan P."/>
            <person name="Buyck B."/>
            <person name="Bense V."/>
            <person name="Catcheside P."/>
            <person name="Chovatia M."/>
            <person name="Cooper J."/>
            <person name="Damon W."/>
            <person name="Desjardin D."/>
            <person name="Finy P."/>
            <person name="Geml J."/>
            <person name="Haridas S."/>
            <person name="Hughes K."/>
            <person name="Justo A."/>
            <person name="Karasinski D."/>
            <person name="Kautmanova I."/>
            <person name="Kiss B."/>
            <person name="Kocsube S."/>
            <person name="Kotiranta H."/>
            <person name="LaButti K.M."/>
            <person name="Lechner B.E."/>
            <person name="Liimatainen K."/>
            <person name="Lipzen A."/>
            <person name="Lukacs Z."/>
            <person name="Mihaltcheva S."/>
            <person name="Morgado L.N."/>
            <person name="Niskanen T."/>
            <person name="Noordeloos M.E."/>
            <person name="Ohm R.A."/>
            <person name="Ortiz-Santana B."/>
            <person name="Ovrebo C."/>
            <person name="Racz N."/>
            <person name="Riley R."/>
            <person name="Savchenko A."/>
            <person name="Shiryaev A."/>
            <person name="Soop K."/>
            <person name="Spirin V."/>
            <person name="Szebenyi C."/>
            <person name="Tomsovsky M."/>
            <person name="Tulloss R.E."/>
            <person name="Uehling J."/>
            <person name="Grigoriev I.V."/>
            <person name="Vagvolgyi C."/>
            <person name="Papp T."/>
            <person name="Martin F.M."/>
            <person name="Miettinen O."/>
            <person name="Hibbett D.S."/>
            <person name="Nagy L.G."/>
        </authorList>
    </citation>
    <scope>NUCLEOTIDE SEQUENCE [LARGE SCALE GENOMIC DNA]</scope>
    <source>
        <strain evidence="2 3">CBS 166.37</strain>
    </source>
</reference>
<proteinExistence type="predicted"/>
<keyword evidence="1" id="KW-0472">Membrane</keyword>
<evidence type="ECO:0000256" key="1">
    <source>
        <dbReference type="SAM" id="Phobius"/>
    </source>
</evidence>
<sequence>MVIGNAIMRHSYSGYTNDRSAAIIGAVGGAICTFITGGTVFYPWLFSTRQKSILEGLTSSKPL</sequence>
<keyword evidence="3" id="KW-1185">Reference proteome</keyword>
<protein>
    <submittedName>
        <fullName evidence="2">Uncharacterized protein</fullName>
    </submittedName>
</protein>
<organism evidence="2 3">
    <name type="scientific">Crucibulum laeve</name>
    <dbReference type="NCBI Taxonomy" id="68775"/>
    <lineage>
        <taxon>Eukaryota</taxon>
        <taxon>Fungi</taxon>
        <taxon>Dikarya</taxon>
        <taxon>Basidiomycota</taxon>
        <taxon>Agaricomycotina</taxon>
        <taxon>Agaricomycetes</taxon>
        <taxon>Agaricomycetidae</taxon>
        <taxon>Agaricales</taxon>
        <taxon>Agaricineae</taxon>
        <taxon>Nidulariaceae</taxon>
        <taxon>Crucibulum</taxon>
    </lineage>
</organism>
<keyword evidence="1" id="KW-1133">Transmembrane helix</keyword>